<evidence type="ECO:0000259" key="4">
    <source>
        <dbReference type="PROSITE" id="PS50932"/>
    </source>
</evidence>
<proteinExistence type="predicted"/>
<dbReference type="SUPFAM" id="SSF53822">
    <property type="entry name" value="Periplasmic binding protein-like I"/>
    <property type="match status" value="1"/>
</dbReference>
<keyword evidence="3" id="KW-0804">Transcription</keyword>
<evidence type="ECO:0000259" key="5">
    <source>
        <dbReference type="PROSITE" id="PS50943"/>
    </source>
</evidence>
<dbReference type="InterPro" id="IPR000843">
    <property type="entry name" value="HTH_LacI"/>
</dbReference>
<dbReference type="Pfam" id="PF00356">
    <property type="entry name" value="LacI"/>
    <property type="match status" value="1"/>
</dbReference>
<keyword evidence="7" id="KW-1185">Reference proteome</keyword>
<feature type="domain" description="HTH cro/C1-type" evidence="5">
    <location>
        <begin position="26"/>
        <end position="71"/>
    </location>
</feature>
<dbReference type="CDD" id="cd01392">
    <property type="entry name" value="HTH_LacI"/>
    <property type="match status" value="1"/>
</dbReference>
<gene>
    <name evidence="6" type="ORF">EQG49_01040</name>
</gene>
<dbReference type="Gene3D" id="3.40.50.2300">
    <property type="match status" value="2"/>
</dbReference>
<dbReference type="AlphaFoldDB" id="A0A4P6YR81"/>
<evidence type="ECO:0000313" key="7">
    <source>
        <dbReference type="Proteomes" id="UP000292886"/>
    </source>
</evidence>
<dbReference type="Proteomes" id="UP000292886">
    <property type="component" value="Chromosome"/>
</dbReference>
<dbReference type="Pfam" id="PF00532">
    <property type="entry name" value="Peripla_BP_1"/>
    <property type="match status" value="1"/>
</dbReference>
<accession>A0A4P6YR81</accession>
<dbReference type="OrthoDB" id="1639518at2"/>
<evidence type="ECO:0000256" key="2">
    <source>
        <dbReference type="ARBA" id="ARBA00023125"/>
    </source>
</evidence>
<evidence type="ECO:0000256" key="1">
    <source>
        <dbReference type="ARBA" id="ARBA00023015"/>
    </source>
</evidence>
<reference evidence="7" key="1">
    <citation type="submission" date="2019-03" db="EMBL/GenBank/DDBJ databases">
        <title>Weissella sp. 26KH-42 Genome sequencing.</title>
        <authorList>
            <person name="Heo J."/>
            <person name="Kim S.-J."/>
            <person name="Kim J.-S."/>
            <person name="Hong S.-B."/>
            <person name="Kwon S.-W."/>
        </authorList>
    </citation>
    <scope>NUCLEOTIDE SEQUENCE [LARGE SCALE GENOMIC DNA]</scope>
    <source>
        <strain evidence="7">26KH-42</strain>
    </source>
</reference>
<dbReference type="InterPro" id="IPR001387">
    <property type="entry name" value="Cro/C1-type_HTH"/>
</dbReference>
<evidence type="ECO:0000256" key="3">
    <source>
        <dbReference type="ARBA" id="ARBA00023163"/>
    </source>
</evidence>
<sequence length="356" mass="39222">MLNQQIILIKFSKNLVNGSRNMEKDKVTITEIAELAGVSIATISRYINGHLDRMSQETSKKIAKIIAENDFVPNKAAQKLKRQATGLIGVMIANIDDNFSTELFKGADSILQASGYDAILLNSNANEDRERDQFVKLRSQQIEGLIIQPLSTDGAQYNDLQDDEMPAVLIDRELTQTNWPVVESNNFDISAELAGVVADKGYEKVIVVTEPVGMVSTRHQRVTGIEAGLANRGIKLEILEVSEKDFDSKKIYAALCERTADFTIKTAVIALKEQLLLRLLAMAYQHNVSYPAMIGLTGFADTEMVRVLAPELTTVQQGPFAMGAAAAEILVNRIQHKSEQVASYIVKAHIMQGNSI</sequence>
<dbReference type="PROSITE" id="PS50943">
    <property type="entry name" value="HTH_CROC1"/>
    <property type="match status" value="1"/>
</dbReference>
<organism evidence="6 7">
    <name type="scientific">Periweissella cryptocerci</name>
    <dbReference type="NCBI Taxonomy" id="2506420"/>
    <lineage>
        <taxon>Bacteria</taxon>
        <taxon>Bacillati</taxon>
        <taxon>Bacillota</taxon>
        <taxon>Bacilli</taxon>
        <taxon>Lactobacillales</taxon>
        <taxon>Lactobacillaceae</taxon>
        <taxon>Periweissella</taxon>
    </lineage>
</organism>
<dbReference type="InterPro" id="IPR010982">
    <property type="entry name" value="Lambda_DNA-bd_dom_sf"/>
</dbReference>
<name>A0A4P6YR81_9LACO</name>
<evidence type="ECO:0000313" key="6">
    <source>
        <dbReference type="EMBL" id="QBO35137.1"/>
    </source>
</evidence>
<dbReference type="PANTHER" id="PTHR30146:SF154">
    <property type="entry name" value="TRANSCRIPTION REGULATOR, MEMBER OF GALR FAMILY"/>
    <property type="match status" value="1"/>
</dbReference>
<keyword evidence="1" id="KW-0805">Transcription regulation</keyword>
<feature type="domain" description="HTH lacI-type" evidence="4">
    <location>
        <begin position="27"/>
        <end position="82"/>
    </location>
</feature>
<dbReference type="PROSITE" id="PS00356">
    <property type="entry name" value="HTH_LACI_1"/>
    <property type="match status" value="1"/>
</dbReference>
<dbReference type="SUPFAM" id="SSF47413">
    <property type="entry name" value="lambda repressor-like DNA-binding domains"/>
    <property type="match status" value="1"/>
</dbReference>
<dbReference type="EMBL" id="CP037940">
    <property type="protein sequence ID" value="QBO35137.1"/>
    <property type="molecule type" value="Genomic_DNA"/>
</dbReference>
<dbReference type="SMART" id="SM00354">
    <property type="entry name" value="HTH_LACI"/>
    <property type="match status" value="1"/>
</dbReference>
<dbReference type="InterPro" id="IPR001761">
    <property type="entry name" value="Peripla_BP/Lac1_sug-bd_dom"/>
</dbReference>
<dbReference type="KEGG" id="wei:EQG49_01040"/>
<dbReference type="GO" id="GO:0000976">
    <property type="term" value="F:transcription cis-regulatory region binding"/>
    <property type="evidence" value="ECO:0007669"/>
    <property type="project" value="TreeGrafter"/>
</dbReference>
<keyword evidence="2 6" id="KW-0238">DNA-binding</keyword>
<dbReference type="PROSITE" id="PS50932">
    <property type="entry name" value="HTH_LACI_2"/>
    <property type="match status" value="1"/>
</dbReference>
<dbReference type="Gene3D" id="1.10.260.40">
    <property type="entry name" value="lambda repressor-like DNA-binding domains"/>
    <property type="match status" value="1"/>
</dbReference>
<dbReference type="GO" id="GO:0003700">
    <property type="term" value="F:DNA-binding transcription factor activity"/>
    <property type="evidence" value="ECO:0007669"/>
    <property type="project" value="TreeGrafter"/>
</dbReference>
<dbReference type="InterPro" id="IPR028082">
    <property type="entry name" value="Peripla_BP_I"/>
</dbReference>
<dbReference type="PANTHER" id="PTHR30146">
    <property type="entry name" value="LACI-RELATED TRANSCRIPTIONAL REPRESSOR"/>
    <property type="match status" value="1"/>
</dbReference>
<protein>
    <submittedName>
        <fullName evidence="6">LacI family DNA-binding transcriptional regulator</fullName>
    </submittedName>
</protein>